<reference evidence="1 2" key="1">
    <citation type="submission" date="2018-06" db="EMBL/GenBank/DDBJ databases">
        <authorList>
            <consortium name="Pathogen Informatics"/>
            <person name="Doyle S."/>
        </authorList>
    </citation>
    <scope>NUCLEOTIDE SEQUENCE [LARGE SCALE GENOMIC DNA]</scope>
    <source>
        <strain evidence="1 2">NCTC12278</strain>
    </source>
</reference>
<name>A0A2X3XU87_9STRE</name>
<keyword evidence="2" id="KW-1185">Reference proteome</keyword>
<dbReference type="Proteomes" id="UP000249495">
    <property type="component" value="Chromosome 1"/>
</dbReference>
<dbReference type="AlphaFoldDB" id="A0A2X3XU87"/>
<organism evidence="1 2">
    <name type="scientific">Streptococcus ferus</name>
    <dbReference type="NCBI Taxonomy" id="1345"/>
    <lineage>
        <taxon>Bacteria</taxon>
        <taxon>Bacillati</taxon>
        <taxon>Bacillota</taxon>
        <taxon>Bacilli</taxon>
        <taxon>Lactobacillales</taxon>
        <taxon>Streptococcaceae</taxon>
        <taxon>Streptococcus</taxon>
    </lineage>
</organism>
<dbReference type="KEGG" id="sfer:NCTC12278_00053"/>
<proteinExistence type="predicted"/>
<dbReference type="EMBL" id="LS483343">
    <property type="protein sequence ID" value="SQF38951.1"/>
    <property type="molecule type" value="Genomic_DNA"/>
</dbReference>
<gene>
    <name evidence="1" type="ORF">NCTC12278_00053</name>
</gene>
<protein>
    <recommendedName>
        <fullName evidence="3">Nudix hydrolase domain-containing protein</fullName>
    </recommendedName>
</protein>
<evidence type="ECO:0000313" key="1">
    <source>
        <dbReference type="EMBL" id="SQF38951.1"/>
    </source>
</evidence>
<dbReference type="OrthoDB" id="326253at2"/>
<evidence type="ECO:0000313" key="2">
    <source>
        <dbReference type="Proteomes" id="UP000249495"/>
    </source>
</evidence>
<evidence type="ECO:0008006" key="3">
    <source>
        <dbReference type="Google" id="ProtNLM"/>
    </source>
</evidence>
<sequence length="443" mass="52035">MVKVVADFEIENKESQEEKHYVYLFCSIDIVQSTYLKSINPRWAQLFNQFYDTSQKKLSEYELEFWKYVGDEVLFYKKLTSEDLNTFYSFPDKLFKSMHFIQKRLHEFFPETKMFLALKGTVWISKVLETNLNDLNNLETLNKNIRIKKSPKLTYSSYPQEFIDFLGPDIDLGFRISKKAIKNQLLVSAEFVEMQSITAQEPYNIPEAQAFLSHYRRIGNEQLKGIWHGRAYPIIMYRPDWKGDIFEYDEKNYKIQDLKDDVAPYLDRVFVSIGKKDEIGDYVSTIGETKRERTKVLKIESPVDVHLAAILFNDKGEVLLLKRGEKKSSPDKYDFGCTNLRNGQSIEDTLLEYYDFGDNCTLNLMKYEDTQKPIPIAVYEYEKTKGNIINGLLFTGKLTLDSSPSTFHEYENYQFFEQSKLQDINLFPDSIDNIKSAYKKIQI</sequence>
<dbReference type="STRING" id="1123303.GCA_000372425_01843"/>
<dbReference type="RefSeq" id="WP_018031139.1">
    <property type="nucleotide sequence ID" value="NZ_LS483343.1"/>
</dbReference>
<accession>A0A2X3XU87</accession>